<dbReference type="AlphaFoldDB" id="A0A5J4TI10"/>
<reference evidence="2 3" key="1">
    <citation type="submission" date="2019-03" db="EMBL/GenBank/DDBJ databases">
        <title>Single cell metagenomics reveals metabolic interactions within the superorganism composed of flagellate Streblomastix strix and complex community of Bacteroidetes bacteria on its surface.</title>
        <authorList>
            <person name="Treitli S.C."/>
            <person name="Kolisko M."/>
            <person name="Husnik F."/>
            <person name="Keeling P."/>
            <person name="Hampl V."/>
        </authorList>
    </citation>
    <scope>NUCLEOTIDE SEQUENCE [LARGE SCALE GENOMIC DNA]</scope>
    <source>
        <strain evidence="2">ST1C</strain>
    </source>
</reference>
<feature type="non-terminal residue" evidence="2">
    <location>
        <position position="1"/>
    </location>
</feature>
<feature type="non-terminal residue" evidence="2">
    <location>
        <position position="413"/>
    </location>
</feature>
<gene>
    <name evidence="2" type="ORF">EZS28_046596</name>
</gene>
<sequence length="413" mass="45807">LGFELGGIVSSECVSNEASKIPGYQGGTSTEVPPKPTKCDDGTTDIKVYAKGFKSGYISGISNDELKQLLTRVGPMNGEISYYENNQQFRGSYTGIFCGWEGNEWIIAIRHKEPSDESDEVIYYTEDKIPFLIDGSTSTWITGDVFYYDCRYPTSETPTSICPCPEDLNLLFNDPRMNIVCPPVDCSQKTIDTLVDICECPTNLNLLFSDPRKGTLCPQVDCSQKTIDTLVDICECPTDLNLLFSDPRKGTLCPPVDCSQKTIDTLVDICECPTNLNLLFSDPRKGTLCPQIDCSQKTIDTRQDVCTCPDKKTEKELWDADPRKDTICFDCAEKTIETPTSICPCPEDLNLLAIDPRMNIVCPPVDCTKKTIDTFVDVCECPTNLNLLAIDPRKGTLCPPIDCNKKTIDTLVD</sequence>
<organism evidence="2 3">
    <name type="scientific">Streblomastix strix</name>
    <dbReference type="NCBI Taxonomy" id="222440"/>
    <lineage>
        <taxon>Eukaryota</taxon>
        <taxon>Metamonada</taxon>
        <taxon>Preaxostyla</taxon>
        <taxon>Oxymonadida</taxon>
        <taxon>Streblomastigidae</taxon>
        <taxon>Streblomastix</taxon>
    </lineage>
</organism>
<comment type="caution">
    <text evidence="2">The sequence shown here is derived from an EMBL/GenBank/DDBJ whole genome shotgun (WGS) entry which is preliminary data.</text>
</comment>
<dbReference type="Proteomes" id="UP000324800">
    <property type="component" value="Unassembled WGS sequence"/>
</dbReference>
<evidence type="ECO:0000313" key="2">
    <source>
        <dbReference type="EMBL" id="KAA6357877.1"/>
    </source>
</evidence>
<dbReference type="EMBL" id="SNRW01030718">
    <property type="protein sequence ID" value="KAA6357877.1"/>
    <property type="molecule type" value="Genomic_DNA"/>
</dbReference>
<evidence type="ECO:0000256" key="1">
    <source>
        <dbReference type="SAM" id="MobiDB-lite"/>
    </source>
</evidence>
<name>A0A5J4TI10_9EUKA</name>
<evidence type="ECO:0000313" key="3">
    <source>
        <dbReference type="Proteomes" id="UP000324800"/>
    </source>
</evidence>
<feature type="region of interest" description="Disordered" evidence="1">
    <location>
        <begin position="20"/>
        <end position="39"/>
    </location>
</feature>
<accession>A0A5J4TI10</accession>
<proteinExistence type="predicted"/>
<protein>
    <submittedName>
        <fullName evidence="2">Uncharacterized protein</fullName>
    </submittedName>
</protein>